<proteinExistence type="inferred from homology"/>
<feature type="transmembrane region" description="Helical" evidence="7">
    <location>
        <begin position="6"/>
        <end position="26"/>
    </location>
</feature>
<evidence type="ECO:0000313" key="9">
    <source>
        <dbReference type="EMBL" id="ADI29690.1"/>
    </source>
</evidence>
<keyword evidence="5 7" id="KW-1133">Transmembrane helix</keyword>
<gene>
    <name evidence="9" type="ordered locus">M301_1307</name>
</gene>
<evidence type="ECO:0000256" key="7">
    <source>
        <dbReference type="SAM" id="Phobius"/>
    </source>
</evidence>
<dbReference type="AlphaFoldDB" id="D7DI05"/>
<evidence type="ECO:0000256" key="3">
    <source>
        <dbReference type="ARBA" id="ARBA00022475"/>
    </source>
</evidence>
<evidence type="ECO:0000256" key="2">
    <source>
        <dbReference type="ARBA" id="ARBA00008193"/>
    </source>
</evidence>
<evidence type="ECO:0000256" key="5">
    <source>
        <dbReference type="ARBA" id="ARBA00022989"/>
    </source>
</evidence>
<evidence type="ECO:0000259" key="8">
    <source>
        <dbReference type="Pfam" id="PF03458"/>
    </source>
</evidence>
<dbReference type="RefSeq" id="WP_013148004.1">
    <property type="nucleotide sequence ID" value="NC_014207.1"/>
</dbReference>
<dbReference type="PANTHER" id="PTHR30506:SF3">
    <property type="entry name" value="UPF0126 INNER MEMBRANE PROTEIN YADS-RELATED"/>
    <property type="match status" value="1"/>
</dbReference>
<dbReference type="Pfam" id="PF03458">
    <property type="entry name" value="Gly_transporter"/>
    <property type="match status" value="2"/>
</dbReference>
<evidence type="ECO:0000256" key="4">
    <source>
        <dbReference type="ARBA" id="ARBA00022692"/>
    </source>
</evidence>
<feature type="transmembrane region" description="Helical" evidence="7">
    <location>
        <begin position="33"/>
        <end position="50"/>
    </location>
</feature>
<comment type="similarity">
    <text evidence="2">Belongs to the UPF0126 family.</text>
</comment>
<keyword evidence="4 7" id="KW-0812">Transmembrane</keyword>
<organism evidence="9 10">
    <name type="scientific">Methylotenera versatilis (strain 301)</name>
    <dbReference type="NCBI Taxonomy" id="666681"/>
    <lineage>
        <taxon>Bacteria</taxon>
        <taxon>Pseudomonadati</taxon>
        <taxon>Pseudomonadota</taxon>
        <taxon>Betaproteobacteria</taxon>
        <taxon>Nitrosomonadales</taxon>
        <taxon>Methylophilaceae</taxon>
        <taxon>Methylotenera</taxon>
    </lineage>
</organism>
<dbReference type="OrthoDB" id="9791874at2"/>
<sequence length="207" mass="22394">MIFSQIHALALVELFGVLAFAFTGIIEARKKGMDLIGVYTVSMITAFGGGTVRDLMIGHYPLYWVQHSGYALMLLGFAIAAAPLSAVFYENSIITKVFVTLDALGLGLFSTVGASMAHQVGCDFYISILLGVVTGVFGGIIRDIICNEIPNVFRRNELYATCAALGSAVFLICLYFGIDELPSTLVAIAFTTALRIISIKYRVKLPF</sequence>
<keyword evidence="3" id="KW-1003">Cell membrane</keyword>
<dbReference type="HOGENOM" id="CLU_064906_2_1_4"/>
<name>D7DI05_METV0</name>
<dbReference type="InterPro" id="IPR005115">
    <property type="entry name" value="Gly_transporter"/>
</dbReference>
<dbReference type="Proteomes" id="UP000000383">
    <property type="component" value="Chromosome"/>
</dbReference>
<accession>D7DI05</accession>
<dbReference type="KEGG" id="meh:M301_1307"/>
<dbReference type="EMBL" id="CP002056">
    <property type="protein sequence ID" value="ADI29690.1"/>
    <property type="molecule type" value="Genomic_DNA"/>
</dbReference>
<feature type="transmembrane region" description="Helical" evidence="7">
    <location>
        <begin position="124"/>
        <end position="145"/>
    </location>
</feature>
<keyword evidence="6 7" id="KW-0472">Membrane</keyword>
<feature type="transmembrane region" description="Helical" evidence="7">
    <location>
        <begin position="70"/>
        <end position="90"/>
    </location>
</feature>
<feature type="transmembrane region" description="Helical" evidence="7">
    <location>
        <begin position="157"/>
        <end position="178"/>
    </location>
</feature>
<feature type="transmembrane region" description="Helical" evidence="7">
    <location>
        <begin position="97"/>
        <end position="118"/>
    </location>
</feature>
<feature type="domain" description="Glycine transporter" evidence="8">
    <location>
        <begin position="11"/>
        <end position="82"/>
    </location>
</feature>
<dbReference type="eggNOG" id="COG2860">
    <property type="taxonomic scope" value="Bacteria"/>
</dbReference>
<evidence type="ECO:0000313" key="10">
    <source>
        <dbReference type="Proteomes" id="UP000000383"/>
    </source>
</evidence>
<keyword evidence="10" id="KW-1185">Reference proteome</keyword>
<reference evidence="10" key="1">
    <citation type="submission" date="2010-05" db="EMBL/GenBank/DDBJ databases">
        <title>Complete sequence of Methylotenera sp. 301.</title>
        <authorList>
            <person name="Lucas S."/>
            <person name="Copeland A."/>
            <person name="Lapidus A."/>
            <person name="Cheng J.-F."/>
            <person name="Bruce D."/>
            <person name="Goodwin L."/>
            <person name="Pitluck S."/>
            <person name="Clum A."/>
            <person name="Land M."/>
            <person name="Hauser L."/>
            <person name="Kyrpides N."/>
            <person name="Ivanova N."/>
            <person name="Chistoservova L."/>
            <person name="Kalyuzhnaya M."/>
            <person name="Woyke T."/>
        </authorList>
    </citation>
    <scope>NUCLEOTIDE SEQUENCE [LARGE SCALE GENOMIC DNA]</scope>
    <source>
        <strain evidence="10">301</strain>
    </source>
</reference>
<feature type="domain" description="Glycine transporter" evidence="8">
    <location>
        <begin position="100"/>
        <end position="173"/>
    </location>
</feature>
<comment type="subcellular location">
    <subcellularLocation>
        <location evidence="1">Cell membrane</location>
        <topology evidence="1">Multi-pass membrane protein</topology>
    </subcellularLocation>
</comment>
<evidence type="ECO:0000256" key="1">
    <source>
        <dbReference type="ARBA" id="ARBA00004651"/>
    </source>
</evidence>
<dbReference type="GO" id="GO:0005886">
    <property type="term" value="C:plasma membrane"/>
    <property type="evidence" value="ECO:0007669"/>
    <property type="project" value="UniProtKB-SubCell"/>
</dbReference>
<evidence type="ECO:0000256" key="6">
    <source>
        <dbReference type="ARBA" id="ARBA00023136"/>
    </source>
</evidence>
<dbReference type="PANTHER" id="PTHR30506">
    <property type="entry name" value="INNER MEMBRANE PROTEIN"/>
    <property type="match status" value="1"/>
</dbReference>
<dbReference type="STRING" id="666681.M301_1307"/>
<reference evidence="9 10" key="2">
    <citation type="journal article" date="2011" name="J. Bacteriol.">
        <title>Genomes of three methylotrophs from a single niche uncover genetic and metabolic divergence of Methylophilaceae.</title>
        <authorList>
            <person name="Lapidus A."/>
            <person name="Clum A."/>
            <person name="Labutti K."/>
            <person name="Kaluzhnaya M.G."/>
            <person name="Lim S."/>
            <person name="Beck D.A."/>
            <person name="Glavina Del Rio T."/>
            <person name="Nolan M."/>
            <person name="Mavromatis K."/>
            <person name="Huntemann M."/>
            <person name="Lucas S."/>
            <person name="Lidstrom M.E."/>
            <person name="Ivanova N."/>
            <person name="Chistoserdova L."/>
        </authorList>
    </citation>
    <scope>NUCLEOTIDE SEQUENCE [LARGE SCALE GENOMIC DNA]</scope>
    <source>
        <strain evidence="9 10">301</strain>
    </source>
</reference>
<protein>
    <recommendedName>
        <fullName evidence="8">Glycine transporter domain-containing protein</fullName>
    </recommendedName>
</protein>
<feature type="transmembrane region" description="Helical" evidence="7">
    <location>
        <begin position="184"/>
        <end position="203"/>
    </location>
</feature>